<organism evidence="3 4">
    <name type="scientific">Rubrobacter tropicus</name>
    <dbReference type="NCBI Taxonomy" id="2653851"/>
    <lineage>
        <taxon>Bacteria</taxon>
        <taxon>Bacillati</taxon>
        <taxon>Actinomycetota</taxon>
        <taxon>Rubrobacteria</taxon>
        <taxon>Rubrobacterales</taxon>
        <taxon>Rubrobacteraceae</taxon>
        <taxon>Rubrobacter</taxon>
    </lineage>
</organism>
<dbReference type="Pfam" id="PF07508">
    <property type="entry name" value="Recombinase"/>
    <property type="match status" value="1"/>
</dbReference>
<dbReference type="InterPro" id="IPR011109">
    <property type="entry name" value="DNA_bind_recombinase_dom"/>
</dbReference>
<keyword evidence="4" id="KW-1185">Reference proteome</keyword>
<name>A0A6G8Q6D3_9ACTN</name>
<dbReference type="InterPro" id="IPR038109">
    <property type="entry name" value="DNA_bind_recomb_sf"/>
</dbReference>
<dbReference type="GO" id="GO:0000150">
    <property type="term" value="F:DNA strand exchange activity"/>
    <property type="evidence" value="ECO:0007669"/>
    <property type="project" value="InterPro"/>
</dbReference>
<evidence type="ECO:0000256" key="1">
    <source>
        <dbReference type="SAM" id="Coils"/>
    </source>
</evidence>
<dbReference type="InterPro" id="IPR050639">
    <property type="entry name" value="SSR_resolvase"/>
</dbReference>
<feature type="coiled-coil region" evidence="1">
    <location>
        <begin position="300"/>
        <end position="362"/>
    </location>
</feature>
<dbReference type="Gene3D" id="3.90.1750.20">
    <property type="entry name" value="Putative Large Serine Recombinase, Chain B, Domain 2"/>
    <property type="match status" value="1"/>
</dbReference>
<dbReference type="Proteomes" id="UP000501452">
    <property type="component" value="Chromosome"/>
</dbReference>
<reference evidence="3 4" key="1">
    <citation type="submission" date="2019-10" db="EMBL/GenBank/DDBJ databases">
        <title>Rubrobacter sp nov SCSIO 52090 isolated from a deep-sea sediment in the South China Sea.</title>
        <authorList>
            <person name="Chen R.W."/>
        </authorList>
    </citation>
    <scope>NUCLEOTIDE SEQUENCE [LARGE SCALE GENOMIC DNA]</scope>
    <source>
        <strain evidence="3 4">SCSIO 52909</strain>
    </source>
</reference>
<dbReference type="InterPro" id="IPR025827">
    <property type="entry name" value="Zn_ribbon_recom_dom"/>
</dbReference>
<dbReference type="PANTHER" id="PTHR30461:SF23">
    <property type="entry name" value="DNA RECOMBINASE-RELATED"/>
    <property type="match status" value="1"/>
</dbReference>
<dbReference type="AlphaFoldDB" id="A0A6G8Q6D3"/>
<evidence type="ECO:0000313" key="4">
    <source>
        <dbReference type="Proteomes" id="UP000501452"/>
    </source>
</evidence>
<dbReference type="KEGG" id="rub:GBA63_04840"/>
<sequence length="439" mass="48891">MPSSTISRTLLLPSGWCCMDSLIARPRPRYGFSYVRDERGRPVGYEVCEPEMAVVRRIFAMLDAGASIRAVQMSLEGDGIKAPRGGPLWSRDTIRNAVREDTYVPHSPAELEALAAEGVLSEEVLAGLDPAKSYGVAYYGRTRSAYESMRSKRRKVEQAPRSEWTAIPVPLVGAGLDRGQIERARALIADNRAPSKVGDHEYHLSRGFLFCADCGRAMVSYARRFPTRTHRYYRCDGERKTRGTAPPCPNRRSHEAHGLEYLAASTFEAHASRDGLLRLYDEAVARREERTGARGDLERRAALSEKLSELELERRGYLRQNARGVLPDADLDAMLADVDEQREAVEAELGASKDRAAEAERLRAARDSLAAHDPVRSTWAEDPDAVMPWEYLTQGATTEEIRNAYRRLGARFEVDAEGELTLRLELDLGAVALQPTSSP</sequence>
<proteinExistence type="predicted"/>
<evidence type="ECO:0000313" key="3">
    <source>
        <dbReference type="EMBL" id="QIN82041.1"/>
    </source>
</evidence>
<dbReference type="PANTHER" id="PTHR30461">
    <property type="entry name" value="DNA-INVERTASE FROM LAMBDOID PROPHAGE"/>
    <property type="match status" value="1"/>
</dbReference>
<accession>A0A6G8Q6D3</accession>
<evidence type="ECO:0000259" key="2">
    <source>
        <dbReference type="PROSITE" id="PS51737"/>
    </source>
</evidence>
<feature type="domain" description="Recombinase" evidence="2">
    <location>
        <begin position="29"/>
        <end position="131"/>
    </location>
</feature>
<dbReference type="Pfam" id="PF13408">
    <property type="entry name" value="Zn_ribbon_recom"/>
    <property type="match status" value="1"/>
</dbReference>
<gene>
    <name evidence="3" type="ORF">GBA63_04840</name>
</gene>
<protein>
    <recommendedName>
        <fullName evidence="2">Recombinase domain-containing protein</fullName>
    </recommendedName>
</protein>
<dbReference type="GO" id="GO:0003677">
    <property type="term" value="F:DNA binding"/>
    <property type="evidence" value="ECO:0007669"/>
    <property type="project" value="InterPro"/>
</dbReference>
<dbReference type="PROSITE" id="PS51737">
    <property type="entry name" value="RECOMBINASE_DNA_BIND"/>
    <property type="match status" value="1"/>
</dbReference>
<keyword evidence="1" id="KW-0175">Coiled coil</keyword>
<dbReference type="EMBL" id="CP045119">
    <property type="protein sequence ID" value="QIN82041.1"/>
    <property type="molecule type" value="Genomic_DNA"/>
</dbReference>